<gene>
    <name evidence="2" type="ORF">S01H1_10043</name>
</gene>
<feature type="coiled-coil region" evidence="1">
    <location>
        <begin position="5"/>
        <end position="32"/>
    </location>
</feature>
<dbReference type="AlphaFoldDB" id="X0RYK1"/>
<proteinExistence type="predicted"/>
<protein>
    <submittedName>
        <fullName evidence="2">Uncharacterized protein</fullName>
    </submittedName>
</protein>
<dbReference type="EMBL" id="BARS01005130">
    <property type="protein sequence ID" value="GAF68832.1"/>
    <property type="molecule type" value="Genomic_DNA"/>
</dbReference>
<name>X0RYK1_9ZZZZ</name>
<reference evidence="2" key="1">
    <citation type="journal article" date="2014" name="Front. Microbiol.">
        <title>High frequency of phylogenetically diverse reductive dehalogenase-homologous genes in deep subseafloor sedimentary metagenomes.</title>
        <authorList>
            <person name="Kawai M."/>
            <person name="Futagami T."/>
            <person name="Toyoda A."/>
            <person name="Takaki Y."/>
            <person name="Nishi S."/>
            <person name="Hori S."/>
            <person name="Arai W."/>
            <person name="Tsubouchi T."/>
            <person name="Morono Y."/>
            <person name="Uchiyama I."/>
            <person name="Ito T."/>
            <person name="Fujiyama A."/>
            <person name="Inagaki F."/>
            <person name="Takami H."/>
        </authorList>
    </citation>
    <scope>NUCLEOTIDE SEQUENCE</scope>
    <source>
        <strain evidence="2">Expedition CK06-06</strain>
    </source>
</reference>
<evidence type="ECO:0000256" key="1">
    <source>
        <dbReference type="SAM" id="Coils"/>
    </source>
</evidence>
<accession>X0RYK1</accession>
<comment type="caution">
    <text evidence="2">The sequence shown here is derived from an EMBL/GenBank/DDBJ whole genome shotgun (WGS) entry which is preliminary data.</text>
</comment>
<sequence length="49" mass="5597">METQRTTLSKEIKTLEEQLQGAVLNADAFEQMAIYKRLEIAKSTLLNLD</sequence>
<evidence type="ECO:0000313" key="2">
    <source>
        <dbReference type="EMBL" id="GAF68832.1"/>
    </source>
</evidence>
<keyword evidence="1" id="KW-0175">Coiled coil</keyword>
<organism evidence="2">
    <name type="scientific">marine sediment metagenome</name>
    <dbReference type="NCBI Taxonomy" id="412755"/>
    <lineage>
        <taxon>unclassified sequences</taxon>
        <taxon>metagenomes</taxon>
        <taxon>ecological metagenomes</taxon>
    </lineage>
</organism>